<dbReference type="SMART" id="SM00369">
    <property type="entry name" value="LRR_TYP"/>
    <property type="match status" value="5"/>
</dbReference>
<evidence type="ECO:0000256" key="6">
    <source>
        <dbReference type="ARBA" id="ARBA00023136"/>
    </source>
</evidence>
<keyword evidence="4" id="KW-0677">Repeat</keyword>
<dbReference type="PROSITE" id="PS00108">
    <property type="entry name" value="PROTEIN_KINASE_ST"/>
    <property type="match status" value="1"/>
</dbReference>
<organism evidence="9 10">
    <name type="scientific">Cocos nucifera</name>
    <name type="common">Coconut palm</name>
    <dbReference type="NCBI Taxonomy" id="13894"/>
    <lineage>
        <taxon>Eukaryota</taxon>
        <taxon>Viridiplantae</taxon>
        <taxon>Streptophyta</taxon>
        <taxon>Embryophyta</taxon>
        <taxon>Tracheophyta</taxon>
        <taxon>Spermatophyta</taxon>
        <taxon>Magnoliopsida</taxon>
        <taxon>Liliopsida</taxon>
        <taxon>Arecaceae</taxon>
        <taxon>Arecoideae</taxon>
        <taxon>Cocoseae</taxon>
        <taxon>Attaleinae</taxon>
        <taxon>Cocos</taxon>
    </lineage>
</organism>
<name>A0A8K0MXR8_COCNU</name>
<reference evidence="9" key="2">
    <citation type="submission" date="2019-07" db="EMBL/GenBank/DDBJ databases">
        <authorList>
            <person name="Yang Y."/>
            <person name="Bocs S."/>
            <person name="Baudouin L."/>
        </authorList>
    </citation>
    <scope>NUCLEOTIDE SEQUENCE</scope>
    <source>
        <tissue evidence="9">Spear leaf of Hainan Tall coconut</tissue>
    </source>
</reference>
<evidence type="ECO:0000256" key="7">
    <source>
        <dbReference type="SAM" id="MobiDB-lite"/>
    </source>
</evidence>
<dbReference type="SMART" id="SM00364">
    <property type="entry name" value="LRR_BAC"/>
    <property type="match status" value="3"/>
</dbReference>
<dbReference type="Proteomes" id="UP000797356">
    <property type="component" value="Chromosome 3"/>
</dbReference>
<dbReference type="PANTHER" id="PTHR24359">
    <property type="entry name" value="SERINE/THREONINE-PROTEIN KINASE SBK1"/>
    <property type="match status" value="1"/>
</dbReference>
<dbReference type="Gene3D" id="1.10.510.10">
    <property type="entry name" value="Transferase(Phosphotransferase) domain 1"/>
    <property type="match status" value="1"/>
</dbReference>
<dbReference type="InterPro" id="IPR011009">
    <property type="entry name" value="Kinase-like_dom_sf"/>
</dbReference>
<evidence type="ECO:0000313" key="10">
    <source>
        <dbReference type="Proteomes" id="UP000797356"/>
    </source>
</evidence>
<dbReference type="Pfam" id="PF14381">
    <property type="entry name" value="EDR1_CTR1_ARMC3_pept"/>
    <property type="match status" value="1"/>
</dbReference>
<gene>
    <name evidence="9" type="ORF">COCNU_03G001510</name>
</gene>
<dbReference type="AlphaFoldDB" id="A0A8K0MXR8"/>
<dbReference type="GO" id="GO:0016020">
    <property type="term" value="C:membrane"/>
    <property type="evidence" value="ECO:0007669"/>
    <property type="project" value="UniProtKB-SubCell"/>
</dbReference>
<keyword evidence="5" id="KW-1133">Transmembrane helix</keyword>
<evidence type="ECO:0000256" key="3">
    <source>
        <dbReference type="ARBA" id="ARBA00022692"/>
    </source>
</evidence>
<keyword evidence="6" id="KW-0472">Membrane</keyword>
<feature type="region of interest" description="Disordered" evidence="7">
    <location>
        <begin position="1"/>
        <end position="32"/>
    </location>
</feature>
<dbReference type="InterPro" id="IPR000719">
    <property type="entry name" value="Prot_kinase_dom"/>
</dbReference>
<dbReference type="GO" id="GO:0005524">
    <property type="term" value="F:ATP binding"/>
    <property type="evidence" value="ECO:0007669"/>
    <property type="project" value="InterPro"/>
</dbReference>
<dbReference type="SUPFAM" id="SSF52058">
    <property type="entry name" value="L domain-like"/>
    <property type="match status" value="1"/>
</dbReference>
<dbReference type="SMART" id="SM00220">
    <property type="entry name" value="S_TKc"/>
    <property type="match status" value="1"/>
</dbReference>
<dbReference type="PROSITE" id="PS50011">
    <property type="entry name" value="PROTEIN_KINASE_DOM"/>
    <property type="match status" value="1"/>
</dbReference>
<dbReference type="PANTHER" id="PTHR24359:SF1">
    <property type="entry name" value="INHIBITOR OF NUCLEAR FACTOR KAPPA-B KINASE EPSILON SUBUNIT HOMOLOG 1-RELATED"/>
    <property type="match status" value="1"/>
</dbReference>
<dbReference type="InterPro" id="IPR003591">
    <property type="entry name" value="Leu-rich_rpt_typical-subtyp"/>
</dbReference>
<sequence length="1132" mass="126503">MDSSRTPETGSVGEDRGGEEETAENKALSGALEEPVVDVSGKTWEVSMFETPLSDGAAEGLYVYRNTFHLVPRAIGQLGGLKTLKFFANDVEVLPPEAGDLVELEHLQVKVTSPGISGIPFGNLKSLKELELCKAPPRPSAFSILSEISVLQCLTKLSICHFSIRYLPPEIGCLKKLEELDLSFNKLKNLPNDIAELTALRSLKVANNKLVDLPSGISSLRSLENLDLSNNRLTSLASLELASMLALQYLNIQYNKLPNDCQIPPRICYNFKGNGEDIAKDEMTKSLAEVDVQDVAVHRSHCKRSCNGCSTSSCLHPEVSSGYKCHATQRMKKGWKRRDYLQQRARQERLNYSRKWKSEDQNDNMTEKMAEENDSCMENRYSESHVAAVDEEKLLDGSAKSSAITEDISSTVDSDGCGLAKDSSVLILYDRADNEKVGLHKRDNGDDNSCITSESAGLNKDSDVESEREDNVSSVYPLTDLNVPDEDSSSEASKFILKSKRHSDKDLDNPKPSKFRKPVDECSNLSCKYSTESFCSINDHLPDGFYDAGRDRPFMSLQDYEQSLCLDSREVILLDREKDEELDSIAFSAQVLMSSLKWPSLTVSEEDGVDNLRRASVLALFVSDCFGGSDRSASVMRTRRAIAGLNKQQPFVCTCSAANTFDNGETLKQMHGISSLNFNDLCEKSLRFIKETRNSNVVPIGTLRFGVCRHRAVLMKYLCDRADPPIPCELVRGYLDFMPHAWNTILVRRGSSWVRMVADVCYPTDIREETDPEYFCRYIPLSRLNVPLETMSSPIFRCSFPSFSIYCGNENASRSVYHCKFGNVDAAVKVRKLEACVASNEETRDFEYTFLGEVRMLGALRKHSCIVDIYGHQLAAKWVSPADGNKEYRLLQSIIVMEYVKGGSLKTYLCKLAKEGEKHVPVDVALSIARDVAWALVEVHSKHIIHRDIKSENILIDLDSRRSDGTPIVKLSDFDRSVPLQSFTHTCCIAHLGIHPPDVCVGTPRWMAPEVVQAMFKRNPYGLEVDIWSYGCLLLELLTLQIPYMGQSESEIYDLLQMKQRPRLTPELEALASPDEPKSGSKSEIFCDADVKILKLLVDLFHRCTSGNPADRPTARDIHDSLFAVSSQSPET</sequence>
<dbReference type="EMBL" id="CM017874">
    <property type="protein sequence ID" value="KAG1334032.1"/>
    <property type="molecule type" value="Genomic_DNA"/>
</dbReference>
<dbReference type="SUPFAM" id="SSF56112">
    <property type="entry name" value="Protein kinase-like (PK-like)"/>
    <property type="match status" value="1"/>
</dbReference>
<evidence type="ECO:0000256" key="5">
    <source>
        <dbReference type="ARBA" id="ARBA00022989"/>
    </source>
</evidence>
<feature type="region of interest" description="Disordered" evidence="7">
    <location>
        <begin position="438"/>
        <end position="492"/>
    </location>
</feature>
<evidence type="ECO:0000259" key="8">
    <source>
        <dbReference type="PROSITE" id="PS50011"/>
    </source>
</evidence>
<keyword evidence="3" id="KW-0812">Transmembrane</keyword>
<comment type="subcellular location">
    <subcellularLocation>
        <location evidence="1">Membrane</location>
    </subcellularLocation>
</comment>
<protein>
    <recommendedName>
        <fullName evidence="8">Protein kinase domain-containing protein</fullName>
    </recommendedName>
</protein>
<dbReference type="InterPro" id="IPR001611">
    <property type="entry name" value="Leu-rich_rpt"/>
</dbReference>
<dbReference type="FunFam" id="1.10.510.10:FF:000988">
    <property type="entry name" value="Leucine-rich repeat protein kinase family protein"/>
    <property type="match status" value="1"/>
</dbReference>
<evidence type="ECO:0000256" key="2">
    <source>
        <dbReference type="ARBA" id="ARBA00022614"/>
    </source>
</evidence>
<feature type="compositionally biased region" description="Polar residues" evidence="7">
    <location>
        <begin position="447"/>
        <end position="456"/>
    </location>
</feature>
<dbReference type="PRINTS" id="PR00019">
    <property type="entry name" value="LEURICHRPT"/>
</dbReference>
<keyword evidence="10" id="KW-1185">Reference proteome</keyword>
<dbReference type="Pfam" id="PF23598">
    <property type="entry name" value="LRR_14"/>
    <property type="match status" value="1"/>
</dbReference>
<proteinExistence type="predicted"/>
<dbReference type="InterPro" id="IPR055164">
    <property type="entry name" value="EDR1/CTR1/ARMC3-like_pept-like"/>
</dbReference>
<keyword evidence="2" id="KW-0433">Leucine-rich repeat</keyword>
<evidence type="ECO:0000313" key="9">
    <source>
        <dbReference type="EMBL" id="KAG1334032.1"/>
    </source>
</evidence>
<dbReference type="InterPro" id="IPR032675">
    <property type="entry name" value="LRR_dom_sf"/>
</dbReference>
<dbReference type="InterPro" id="IPR008271">
    <property type="entry name" value="Ser/Thr_kinase_AS"/>
</dbReference>
<dbReference type="OrthoDB" id="1394818at2759"/>
<dbReference type="GO" id="GO:0004674">
    <property type="term" value="F:protein serine/threonine kinase activity"/>
    <property type="evidence" value="ECO:0007669"/>
    <property type="project" value="TreeGrafter"/>
</dbReference>
<feature type="compositionally biased region" description="Basic and acidic residues" evidence="7">
    <location>
        <begin position="460"/>
        <end position="471"/>
    </location>
</feature>
<dbReference type="Gene3D" id="3.80.10.10">
    <property type="entry name" value="Ribonuclease Inhibitor"/>
    <property type="match status" value="1"/>
</dbReference>
<dbReference type="PROSITE" id="PS51450">
    <property type="entry name" value="LRR"/>
    <property type="match status" value="2"/>
</dbReference>
<evidence type="ECO:0000256" key="4">
    <source>
        <dbReference type="ARBA" id="ARBA00022737"/>
    </source>
</evidence>
<evidence type="ECO:0000256" key="1">
    <source>
        <dbReference type="ARBA" id="ARBA00004370"/>
    </source>
</evidence>
<dbReference type="Pfam" id="PF00069">
    <property type="entry name" value="Pkinase"/>
    <property type="match status" value="1"/>
</dbReference>
<dbReference type="SMART" id="SM00365">
    <property type="entry name" value="LRR_SD22"/>
    <property type="match status" value="2"/>
</dbReference>
<dbReference type="InterPro" id="IPR055414">
    <property type="entry name" value="LRR_R13L4/SHOC2-like"/>
</dbReference>
<reference evidence="9" key="1">
    <citation type="journal article" date="2017" name="Gigascience">
        <title>The genome draft of coconut (Cocos nucifera).</title>
        <authorList>
            <person name="Xiao Y."/>
            <person name="Xu P."/>
            <person name="Fan H."/>
            <person name="Baudouin L."/>
            <person name="Xia W."/>
            <person name="Bocs S."/>
            <person name="Xu J."/>
            <person name="Li Q."/>
            <person name="Guo A."/>
            <person name="Zhou L."/>
            <person name="Li J."/>
            <person name="Wu Y."/>
            <person name="Ma Z."/>
            <person name="Armero A."/>
            <person name="Issali A.E."/>
            <person name="Liu N."/>
            <person name="Peng M."/>
            <person name="Yang Y."/>
        </authorList>
    </citation>
    <scope>NUCLEOTIDE SEQUENCE</scope>
    <source>
        <tissue evidence="9">Spear leaf of Hainan Tall coconut</tissue>
    </source>
</reference>
<comment type="caution">
    <text evidence="9">The sequence shown here is derived from an EMBL/GenBank/DDBJ whole genome shotgun (WGS) entry which is preliminary data.</text>
</comment>
<feature type="domain" description="Protein kinase" evidence="8">
    <location>
        <begin position="810"/>
        <end position="1122"/>
    </location>
</feature>
<accession>A0A8K0MXR8</accession>